<evidence type="ECO:0000256" key="3">
    <source>
        <dbReference type="ARBA" id="ARBA00022475"/>
    </source>
</evidence>
<evidence type="ECO:0000256" key="1">
    <source>
        <dbReference type="ARBA" id="ARBA00004651"/>
    </source>
</evidence>
<dbReference type="AlphaFoldDB" id="A4XAE3"/>
<dbReference type="KEGG" id="stp:Strop_3461"/>
<evidence type="ECO:0000256" key="6">
    <source>
        <dbReference type="ARBA" id="ARBA00023136"/>
    </source>
</evidence>
<evidence type="ECO:0008006" key="10">
    <source>
        <dbReference type="Google" id="ProtNLM"/>
    </source>
</evidence>
<reference evidence="9" key="1">
    <citation type="journal article" date="2007" name="Proc. Natl. Acad. Sci. U.S.A.">
        <title>Genome sequencing reveals complex secondary metabolome in the marine actinomycete Salinispora tropica.</title>
        <authorList>
            <person name="Udwary D.W."/>
            <person name="Zeigler L."/>
            <person name="Asolkar R.N."/>
            <person name="Singan V."/>
            <person name="Lapidus A."/>
            <person name="Fenical W."/>
            <person name="Jensen P.R."/>
            <person name="Moore B.S."/>
        </authorList>
    </citation>
    <scope>NUCLEOTIDE SEQUENCE [LARGE SCALE GENOMIC DNA]</scope>
    <source>
        <strain evidence="9">ATCC BAA-916 / DSM 44818 / CNB-440</strain>
    </source>
</reference>
<keyword evidence="6 7" id="KW-0472">Membrane</keyword>
<dbReference type="eggNOG" id="COG2261">
    <property type="taxonomic scope" value="Bacteria"/>
</dbReference>
<keyword evidence="5 7" id="KW-1133">Transmembrane helix</keyword>
<keyword evidence="4 7" id="KW-0812">Transmembrane</keyword>
<dbReference type="EMBL" id="CP000667">
    <property type="protein sequence ID" value="ABP55892.1"/>
    <property type="molecule type" value="Genomic_DNA"/>
</dbReference>
<dbReference type="PATRIC" id="fig|369723.5.peg.3571"/>
<dbReference type="PANTHER" id="PTHR33884:SF3">
    <property type="entry name" value="UPF0410 PROTEIN YMGE"/>
    <property type="match status" value="1"/>
</dbReference>
<dbReference type="GO" id="GO:0005886">
    <property type="term" value="C:plasma membrane"/>
    <property type="evidence" value="ECO:0007669"/>
    <property type="project" value="UniProtKB-SubCell"/>
</dbReference>
<evidence type="ECO:0000313" key="8">
    <source>
        <dbReference type="EMBL" id="ABP55892.1"/>
    </source>
</evidence>
<keyword evidence="9" id="KW-1185">Reference proteome</keyword>
<comment type="subcellular location">
    <subcellularLocation>
        <location evidence="1">Cell membrane</location>
        <topology evidence="1">Multi-pass membrane protein</topology>
    </subcellularLocation>
</comment>
<dbReference type="PANTHER" id="PTHR33884">
    <property type="entry name" value="UPF0410 PROTEIN YMGE"/>
    <property type="match status" value="1"/>
</dbReference>
<feature type="transmembrane region" description="Helical" evidence="7">
    <location>
        <begin position="68"/>
        <end position="87"/>
    </location>
</feature>
<dbReference type="HOGENOM" id="CLU_160040_1_2_11"/>
<name>A4XAE3_SALTO</name>
<evidence type="ECO:0000256" key="2">
    <source>
        <dbReference type="ARBA" id="ARBA00011006"/>
    </source>
</evidence>
<dbReference type="RefSeq" id="WP_012014667.1">
    <property type="nucleotide sequence ID" value="NC_009380.1"/>
</dbReference>
<accession>A4XAE3</accession>
<evidence type="ECO:0000256" key="4">
    <source>
        <dbReference type="ARBA" id="ARBA00022692"/>
    </source>
</evidence>
<feature type="transmembrane region" description="Helical" evidence="7">
    <location>
        <begin position="38"/>
        <end position="56"/>
    </location>
</feature>
<sequence>MELTVSGILTTLLVGLIVGALGRLVVPGRQDMPGWLHLLIGVGAALLGAIVARSVGFADADGFDWRELLLQVTFAAVAVAVVARVGGRRGSAHR</sequence>
<proteinExistence type="inferred from homology"/>
<evidence type="ECO:0000256" key="7">
    <source>
        <dbReference type="SAM" id="Phobius"/>
    </source>
</evidence>
<organism evidence="8 9">
    <name type="scientific">Salinispora tropica (strain ATCC BAA-916 / DSM 44818 / JCM 13857 / NBRC 105044 / CNB-440)</name>
    <dbReference type="NCBI Taxonomy" id="369723"/>
    <lineage>
        <taxon>Bacteria</taxon>
        <taxon>Bacillati</taxon>
        <taxon>Actinomycetota</taxon>
        <taxon>Actinomycetes</taxon>
        <taxon>Micromonosporales</taxon>
        <taxon>Micromonosporaceae</taxon>
        <taxon>Salinispora</taxon>
    </lineage>
</organism>
<dbReference type="STRING" id="369723.Strop_3461"/>
<dbReference type="InterPro" id="IPR007341">
    <property type="entry name" value="Transgly_assoc"/>
</dbReference>
<dbReference type="Proteomes" id="UP000000235">
    <property type="component" value="Chromosome"/>
</dbReference>
<gene>
    <name evidence="8" type="ordered locus">Strop_3461</name>
</gene>
<comment type="similarity">
    <text evidence="2">Belongs to the UPF0410 family.</text>
</comment>
<protein>
    <recommendedName>
        <fullName evidence="10">GlsB/YeaQ/YmgE family stress response membrane protein</fullName>
    </recommendedName>
</protein>
<evidence type="ECO:0000313" key="9">
    <source>
        <dbReference type="Proteomes" id="UP000000235"/>
    </source>
</evidence>
<evidence type="ECO:0000256" key="5">
    <source>
        <dbReference type="ARBA" id="ARBA00022989"/>
    </source>
</evidence>
<feature type="transmembrane region" description="Helical" evidence="7">
    <location>
        <begin position="6"/>
        <end position="26"/>
    </location>
</feature>
<keyword evidence="3" id="KW-1003">Cell membrane</keyword>